<reference evidence="5 6" key="1">
    <citation type="journal article" date="2020" name="Pathogens">
        <title>First Whole Genome Sequence of Anaplasma platys, an Obligate Intracellular Rickettsial Pathogen of Dogs.</title>
        <authorList>
            <person name="Llanes A."/>
            <person name="Rajeev S."/>
        </authorList>
    </citation>
    <scope>NUCLEOTIDE SEQUENCE [LARGE SCALE GENOMIC DNA]</scope>
    <source>
        <strain evidence="5 6">S3</strain>
    </source>
</reference>
<comment type="subcellular location">
    <subcellularLocation>
        <location evidence="1">Cytoplasm</location>
    </subcellularLocation>
</comment>
<dbReference type="GO" id="GO:0016832">
    <property type="term" value="F:aldehyde-lyase activity"/>
    <property type="evidence" value="ECO:0007669"/>
    <property type="project" value="InterPro"/>
</dbReference>
<dbReference type="GO" id="GO:0005737">
    <property type="term" value="C:cytoplasm"/>
    <property type="evidence" value="ECO:0007669"/>
    <property type="project" value="UniProtKB-SubCell"/>
</dbReference>
<dbReference type="PANTHER" id="PTHR10683:SF40">
    <property type="entry name" value="FRUCTOSE-6-PHOSPHATE ALDOLASE 1-RELATED"/>
    <property type="match status" value="1"/>
</dbReference>
<organism evidence="5 6">
    <name type="scientific">Anaplasma platys</name>
    <dbReference type="NCBI Taxonomy" id="949"/>
    <lineage>
        <taxon>Bacteria</taxon>
        <taxon>Pseudomonadati</taxon>
        <taxon>Pseudomonadota</taxon>
        <taxon>Alphaproteobacteria</taxon>
        <taxon>Rickettsiales</taxon>
        <taxon>Anaplasmataceae</taxon>
        <taxon>Anaplasma</taxon>
    </lineage>
</organism>
<dbReference type="PANTHER" id="PTHR10683">
    <property type="entry name" value="TRANSALDOLASE"/>
    <property type="match status" value="1"/>
</dbReference>
<evidence type="ECO:0000313" key="6">
    <source>
        <dbReference type="Proteomes" id="UP000500930"/>
    </source>
</evidence>
<dbReference type="SUPFAM" id="SSF51569">
    <property type="entry name" value="Aldolase"/>
    <property type="match status" value="1"/>
</dbReference>
<gene>
    <name evidence="5" type="primary">tal</name>
    <name evidence="5" type="ORF">ANPL_01890</name>
</gene>
<keyword evidence="3" id="KW-0570">Pentose shunt</keyword>
<dbReference type="InterPro" id="IPR013785">
    <property type="entry name" value="Aldolase_TIM"/>
</dbReference>
<keyword evidence="2" id="KW-0963">Cytoplasm</keyword>
<dbReference type="GO" id="GO:0006098">
    <property type="term" value="P:pentose-phosphate shunt"/>
    <property type="evidence" value="ECO:0007669"/>
    <property type="project" value="UniProtKB-KW"/>
</dbReference>
<dbReference type="CDD" id="cd00956">
    <property type="entry name" value="Transaldolase_FSA"/>
    <property type="match status" value="1"/>
</dbReference>
<dbReference type="EMBL" id="CP046391">
    <property type="protein sequence ID" value="QJC27480.1"/>
    <property type="molecule type" value="Genomic_DNA"/>
</dbReference>
<evidence type="ECO:0000256" key="3">
    <source>
        <dbReference type="ARBA" id="ARBA00023126"/>
    </source>
</evidence>
<dbReference type="Proteomes" id="UP000500930">
    <property type="component" value="Chromosome"/>
</dbReference>
<keyword evidence="4" id="KW-0704">Schiff base</keyword>
<accession>A0A858PY34</accession>
<dbReference type="KEGG" id="aplt:ANPL_01890"/>
<sequence length="188" mass="20254">MLLSKSDRPYAELLAEICSLVVGEVSIEVVSTDAENMVQEGVSLTKIAKNVVVKLPMTFDGIRACNMLSKQGVKVNVTLCFSVSQALLAAKAGAYFVSPFMGRIDDLGGDGVTLIRDIRTVYSNYNFSTQILAASVRSPQHVVEVAKAGAEVATVPVAVFEQLFKHPQTDKGLKDFLDAWNKAGKSIL</sequence>
<dbReference type="Pfam" id="PF00923">
    <property type="entry name" value="TAL_FSA"/>
    <property type="match status" value="1"/>
</dbReference>
<evidence type="ECO:0000256" key="1">
    <source>
        <dbReference type="ARBA" id="ARBA00004496"/>
    </source>
</evidence>
<proteinExistence type="predicted"/>
<dbReference type="Gene3D" id="3.20.20.70">
    <property type="entry name" value="Aldolase class I"/>
    <property type="match status" value="1"/>
</dbReference>
<evidence type="ECO:0000256" key="2">
    <source>
        <dbReference type="ARBA" id="ARBA00022490"/>
    </source>
</evidence>
<evidence type="ECO:0000256" key="4">
    <source>
        <dbReference type="ARBA" id="ARBA00023270"/>
    </source>
</evidence>
<dbReference type="FunFam" id="3.20.20.70:FF:000018">
    <property type="entry name" value="Probable transaldolase"/>
    <property type="match status" value="1"/>
</dbReference>
<name>A0A858PY34_9RICK</name>
<dbReference type="InterPro" id="IPR033919">
    <property type="entry name" value="TSA/FSA_arc/bac"/>
</dbReference>
<dbReference type="GO" id="GO:0005975">
    <property type="term" value="P:carbohydrate metabolic process"/>
    <property type="evidence" value="ECO:0007669"/>
    <property type="project" value="InterPro"/>
</dbReference>
<dbReference type="InterPro" id="IPR001585">
    <property type="entry name" value="TAL/FSA"/>
</dbReference>
<keyword evidence="6" id="KW-1185">Reference proteome</keyword>
<dbReference type="GO" id="GO:0042182">
    <property type="term" value="P:ketone catabolic process"/>
    <property type="evidence" value="ECO:0007669"/>
    <property type="project" value="UniProtKB-ARBA"/>
</dbReference>
<dbReference type="AlphaFoldDB" id="A0A858PY34"/>
<evidence type="ECO:0000313" key="5">
    <source>
        <dbReference type="EMBL" id="QJC27480.1"/>
    </source>
</evidence>
<protein>
    <submittedName>
        <fullName evidence="5">Transaldolase</fullName>
    </submittedName>
</protein>